<dbReference type="Proteomes" id="UP000308768">
    <property type="component" value="Unassembled WGS sequence"/>
</dbReference>
<feature type="compositionally biased region" description="Low complexity" evidence="2">
    <location>
        <begin position="10"/>
        <end position="34"/>
    </location>
</feature>
<feature type="compositionally biased region" description="Polar residues" evidence="2">
    <location>
        <begin position="165"/>
        <end position="183"/>
    </location>
</feature>
<feature type="compositionally biased region" description="Polar residues" evidence="2">
    <location>
        <begin position="687"/>
        <end position="696"/>
    </location>
</feature>
<keyword evidence="1" id="KW-0175">Coiled coil</keyword>
<evidence type="ECO:0000313" key="3">
    <source>
        <dbReference type="EMBL" id="TKA80245.1"/>
    </source>
</evidence>
<organism evidence="3 4">
    <name type="scientific">Cryomyces minteri</name>
    <dbReference type="NCBI Taxonomy" id="331657"/>
    <lineage>
        <taxon>Eukaryota</taxon>
        <taxon>Fungi</taxon>
        <taxon>Dikarya</taxon>
        <taxon>Ascomycota</taxon>
        <taxon>Pezizomycotina</taxon>
        <taxon>Dothideomycetes</taxon>
        <taxon>Dothideomycetes incertae sedis</taxon>
        <taxon>Cryomyces</taxon>
    </lineage>
</organism>
<feature type="compositionally biased region" description="Polar residues" evidence="2">
    <location>
        <begin position="136"/>
        <end position="145"/>
    </location>
</feature>
<feature type="compositionally biased region" description="Polar residues" evidence="2">
    <location>
        <begin position="432"/>
        <end position="470"/>
    </location>
</feature>
<reference evidence="3 4" key="1">
    <citation type="submission" date="2017-03" db="EMBL/GenBank/DDBJ databases">
        <title>Genomes of endolithic fungi from Antarctica.</title>
        <authorList>
            <person name="Coleine C."/>
            <person name="Masonjones S."/>
            <person name="Stajich J.E."/>
        </authorList>
    </citation>
    <scope>NUCLEOTIDE SEQUENCE [LARGE SCALE GENOMIC DNA]</scope>
    <source>
        <strain evidence="3 4">CCFEE 5187</strain>
    </source>
</reference>
<feature type="coiled-coil region" evidence="1">
    <location>
        <begin position="335"/>
        <end position="387"/>
    </location>
</feature>
<dbReference type="STRING" id="331657.A0A4U0XYJ6"/>
<feature type="compositionally biased region" description="Basic and acidic residues" evidence="2">
    <location>
        <begin position="394"/>
        <end position="408"/>
    </location>
</feature>
<feature type="region of interest" description="Disordered" evidence="2">
    <location>
        <begin position="394"/>
        <end position="415"/>
    </location>
</feature>
<gene>
    <name evidence="3" type="ORF">B0A49_01435</name>
</gene>
<dbReference type="OrthoDB" id="5945798at2759"/>
<sequence length="845" mass="92184">MSDLGGGYSGRAANGGARAASGPVPVSQGVPSGVRTPRDIMNQRQAREARKQAEADAERRARSEAQYEENMKRLAAERRAAATAGVAGQLRDSGASRRTSGMAGERGSEESAYFAHQLAHTDERLSGGGGRVVSGTQQIDPSQGSGRVREERRTGPTPAARLRGTSVSQNMPLPADPQSSTRASGARRAQPSQTQQRHASAPLPTKARTNEGDVPPPRASYLQETETPDPTSVPEYPPQPRDSKVSSFPHAFERWEQLSSHWEGLTSYWIRRLEANTEEVRREPLAQQMSRQISDLSAAGANLFHAVVELQRLRASSERKFQRWFFETRGDQERAQEIQGELENMLQQERKARQDAVFLREKSDKERVTAEKMVNEMKRELAISKEEARRAWEELGRREQEESERTASLREGMPTLVGGVQVVPMQAGMASRQASVSQRPATWESPAQYQTGEQNPSTQTDVEGSVPRSTAQRREERDGSQEEDASPTDTDPFIESSRAQVPQLHHEPGSQSLAAGTYQPYPLGSTPATSGSTAQTVIPPPKSTSQQSQPLYSRDEARARDLPASAPADRAATSGGENPSSLYQHQGGETYLHSSSTADDPTQRDLPRIPDIDQTSYVPSIEGTLSEGDEEYAMDEQGNIRRDAAGNPILYRRGLHGPRDTSSQGGEDEYDVAADLERERQHARRYGQTSATSPITAATDRHQPLTATTGMDFGAAEADDVEYDEDEAADYSGAGYGGWEGMGVVGGRHHHPTRLSDVLEEDERSRTSPSRASLWGALATRRPLDSACGGFFFCHYKIEEQGGVTRHEGVSAEVTCMPKAYTGASSASVRLSATTVQCQALAIAD</sequence>
<evidence type="ECO:0000256" key="2">
    <source>
        <dbReference type="SAM" id="MobiDB-lite"/>
    </source>
</evidence>
<protein>
    <submittedName>
        <fullName evidence="3">Uncharacterized protein</fullName>
    </submittedName>
</protein>
<feature type="compositionally biased region" description="Polar residues" evidence="2">
    <location>
        <begin position="575"/>
        <end position="584"/>
    </location>
</feature>
<feature type="compositionally biased region" description="Polar residues" evidence="2">
    <location>
        <begin position="526"/>
        <end position="536"/>
    </location>
</feature>
<feature type="compositionally biased region" description="Basic and acidic residues" evidence="2">
    <location>
        <begin position="601"/>
        <end position="611"/>
    </location>
</feature>
<evidence type="ECO:0000313" key="4">
    <source>
        <dbReference type="Proteomes" id="UP000308768"/>
    </source>
</evidence>
<keyword evidence="4" id="KW-1185">Reference proteome</keyword>
<dbReference type="EMBL" id="NAJN01000065">
    <property type="protein sequence ID" value="TKA80245.1"/>
    <property type="molecule type" value="Genomic_DNA"/>
</dbReference>
<accession>A0A4U0XYJ6</accession>
<feature type="region of interest" description="Disordered" evidence="2">
    <location>
        <begin position="681"/>
        <end position="701"/>
    </location>
</feature>
<feature type="region of interest" description="Disordered" evidence="2">
    <location>
        <begin position="431"/>
        <end position="668"/>
    </location>
</feature>
<feature type="region of interest" description="Disordered" evidence="2">
    <location>
        <begin position="1"/>
        <end position="248"/>
    </location>
</feature>
<evidence type="ECO:0000256" key="1">
    <source>
        <dbReference type="SAM" id="Coils"/>
    </source>
</evidence>
<name>A0A4U0XYJ6_9PEZI</name>
<feature type="compositionally biased region" description="Basic and acidic residues" evidence="2">
    <location>
        <begin position="45"/>
        <end position="80"/>
    </location>
</feature>
<comment type="caution">
    <text evidence="3">The sequence shown here is derived from an EMBL/GenBank/DDBJ whole genome shotgun (WGS) entry which is preliminary data.</text>
</comment>
<proteinExistence type="predicted"/>
<dbReference type="AlphaFoldDB" id="A0A4U0XYJ6"/>